<dbReference type="InterPro" id="IPR050490">
    <property type="entry name" value="Bact_solute-bd_prot1"/>
</dbReference>
<dbReference type="EMBL" id="CP015243">
    <property type="protein sequence ID" value="ANF59411.1"/>
    <property type="molecule type" value="Genomic_DNA"/>
</dbReference>
<dbReference type="CDD" id="cd14750">
    <property type="entry name" value="PBP2_TMBP"/>
    <property type="match status" value="1"/>
</dbReference>
<comment type="subcellular location">
    <subcellularLocation>
        <location evidence="1">Periplasm</location>
    </subcellularLocation>
</comment>
<dbReference type="AlphaFoldDB" id="A0A172YJJ4"/>
<evidence type="ECO:0000313" key="6">
    <source>
        <dbReference type="EMBL" id="ANF59411.1"/>
    </source>
</evidence>
<dbReference type="PANTHER" id="PTHR43649:SF34">
    <property type="entry name" value="ABC TRANSPORTER PERIPLASMIC-BINDING PROTEIN YCJN-RELATED"/>
    <property type="match status" value="1"/>
</dbReference>
<dbReference type="STRING" id="376489.A5892_00850"/>
<feature type="chain" id="PRO_5008004773" evidence="5">
    <location>
        <begin position="22"/>
        <end position="421"/>
    </location>
</feature>
<comment type="similarity">
    <text evidence="2">Belongs to the bacterial solute-binding protein 1 family.</text>
</comment>
<evidence type="ECO:0000256" key="1">
    <source>
        <dbReference type="ARBA" id="ARBA00004418"/>
    </source>
</evidence>
<dbReference type="Gene3D" id="3.40.190.10">
    <property type="entry name" value="Periplasmic binding protein-like II"/>
    <property type="match status" value="2"/>
</dbReference>
<dbReference type="PANTHER" id="PTHR43649">
    <property type="entry name" value="ARABINOSE-BINDING PROTEIN-RELATED"/>
    <property type="match status" value="1"/>
</dbReference>
<evidence type="ECO:0000256" key="5">
    <source>
        <dbReference type="SAM" id="SignalP"/>
    </source>
</evidence>
<dbReference type="GO" id="GO:0042597">
    <property type="term" value="C:periplasmic space"/>
    <property type="evidence" value="ECO:0007669"/>
    <property type="project" value="UniProtKB-SubCell"/>
</dbReference>
<evidence type="ECO:0000256" key="4">
    <source>
        <dbReference type="ARBA" id="ARBA00022729"/>
    </source>
</evidence>
<accession>A0A172YJJ4</accession>
<name>A0A172YJJ4_9GAMM</name>
<proteinExistence type="inferred from homology"/>
<protein>
    <submittedName>
        <fullName evidence="6">ABC transporter substrate-binding protein</fullName>
    </submittedName>
</protein>
<keyword evidence="4 5" id="KW-0732">Signal</keyword>
<feature type="signal peptide" evidence="5">
    <location>
        <begin position="1"/>
        <end position="21"/>
    </location>
</feature>
<keyword evidence="3" id="KW-0813">Transport</keyword>
<dbReference type="KEGG" id="haa:A5892_00850"/>
<evidence type="ECO:0000256" key="3">
    <source>
        <dbReference type="ARBA" id="ARBA00022448"/>
    </source>
</evidence>
<keyword evidence="7" id="KW-1185">Reference proteome</keyword>
<reference evidence="6 7" key="1">
    <citation type="submission" date="2016-04" db="EMBL/GenBank/DDBJ databases">
        <title>Complete Genome Sequence of Halotalea alkalilenta IHB B 13600.</title>
        <authorList>
            <person name="Swarnkar M.K."/>
            <person name="Sharma A."/>
            <person name="Kaushal K."/>
            <person name="Soni R."/>
            <person name="Rana S."/>
            <person name="Singh A.K."/>
            <person name="Gulati A."/>
        </authorList>
    </citation>
    <scope>NUCLEOTIDE SEQUENCE [LARGE SCALE GENOMIC DNA]</scope>
    <source>
        <strain evidence="6 7">IHB B 13600</strain>
    </source>
</reference>
<dbReference type="Pfam" id="PF01547">
    <property type="entry name" value="SBP_bac_1"/>
    <property type="match status" value="1"/>
</dbReference>
<dbReference type="InterPro" id="IPR006059">
    <property type="entry name" value="SBP"/>
</dbReference>
<dbReference type="SUPFAM" id="SSF53850">
    <property type="entry name" value="Periplasmic binding protein-like II"/>
    <property type="match status" value="1"/>
</dbReference>
<sequence length="421" mass="45679">MRGWGACALALALVGGQAANAEGVTIRFTCGGGDVSDTPCVRAAQEWAELTGNRVQLVSMPFSGTEQLALYQQLLGSRSPDIDVMTIDSVWPGVLGDHLVDLAGHLPADLTDGQFPRVVDNNIVEGRMVALPAFADVSILYYREDLLEKYDRPVPETWDELTETAAYIQREERAAGNRGMWGYAFQGRSYEGLTVNALEWLLSEGGSNYIDADGRVDVLSAPAERALTRAAGWVGTISPPGTLNYTEEEARAVFQNGNAVFMRNWSYAWALGQNANSAVRGKIGVTLMPRGEGGGHVSGLGGWGLAVSRYSRHPEQAASLVAHLGGYEAQKRAAIERSAMPTFEALYDDPEVLAAVPFMAELREPLANAMPRPASETRTLYPRFTTAVFSRTHRALSGESTADEALQGLNRDLLRISRRGW</sequence>
<gene>
    <name evidence="6" type="ORF">A5892_00850</name>
</gene>
<evidence type="ECO:0000256" key="2">
    <source>
        <dbReference type="ARBA" id="ARBA00008520"/>
    </source>
</evidence>
<organism evidence="6 7">
    <name type="scientific">Halotalea alkalilenta</name>
    <dbReference type="NCBI Taxonomy" id="376489"/>
    <lineage>
        <taxon>Bacteria</taxon>
        <taxon>Pseudomonadati</taxon>
        <taxon>Pseudomonadota</taxon>
        <taxon>Gammaproteobacteria</taxon>
        <taxon>Oceanospirillales</taxon>
        <taxon>Halomonadaceae</taxon>
        <taxon>Halotalea</taxon>
    </lineage>
</organism>
<dbReference type="Proteomes" id="UP000077875">
    <property type="component" value="Chromosome"/>
</dbReference>
<evidence type="ECO:0000313" key="7">
    <source>
        <dbReference type="Proteomes" id="UP000077875"/>
    </source>
</evidence>